<dbReference type="RefSeq" id="WP_343884209.1">
    <property type="nucleotide sequence ID" value="NZ_BAAAKI010000001.1"/>
</dbReference>
<evidence type="ECO:0000259" key="1">
    <source>
        <dbReference type="PROSITE" id="PS51704"/>
    </source>
</evidence>
<dbReference type="InterPro" id="IPR030395">
    <property type="entry name" value="GP_PDE_dom"/>
</dbReference>
<dbReference type="InterPro" id="IPR017946">
    <property type="entry name" value="PLC-like_Pdiesterase_TIM-brl"/>
</dbReference>
<sequence>MTSIWAHRGTSSEAPENTLPAFELAISQGADGFELDVQRTADGELLVCHDETIDRMSGASGAVVDLTLDEIRSHDFGGSFGLDGVKAPTLREVFDLMRGNDVVCNVELKDSLEPYPGMAAQVLDLIRECGLAERLWISSFNHWTLRELAGADRGGVRLGVLFAEPLVDPWDYATRLGVQAIHPSWQSLALVPETTGRCQETGIAVHAWTCNTTDEIRTALDLGVDAVITDYPARAAAALSR</sequence>
<keyword evidence="3" id="KW-1185">Reference proteome</keyword>
<gene>
    <name evidence="2" type="ORF">ACFP57_07310</name>
</gene>
<feature type="domain" description="GP-PDE" evidence="1">
    <location>
        <begin position="2"/>
        <end position="239"/>
    </location>
</feature>
<accession>A0ABW1X3U4</accession>
<dbReference type="EMBL" id="JBHSUA010000015">
    <property type="protein sequence ID" value="MFC6396792.1"/>
    <property type="molecule type" value="Genomic_DNA"/>
</dbReference>
<dbReference type="SUPFAM" id="SSF51695">
    <property type="entry name" value="PLC-like phosphodiesterases"/>
    <property type="match status" value="1"/>
</dbReference>
<dbReference type="Gene3D" id="3.20.20.190">
    <property type="entry name" value="Phosphatidylinositol (PI) phosphodiesterase"/>
    <property type="match status" value="1"/>
</dbReference>
<protein>
    <submittedName>
        <fullName evidence="2">Glycerophosphodiester phosphodiesterase</fullName>
    </submittedName>
</protein>
<dbReference type="PANTHER" id="PTHR46211">
    <property type="entry name" value="GLYCEROPHOSPHORYL DIESTER PHOSPHODIESTERASE"/>
    <property type="match status" value="1"/>
</dbReference>
<dbReference type="PANTHER" id="PTHR46211:SF1">
    <property type="entry name" value="GLYCEROPHOSPHODIESTER PHOSPHODIESTERASE, CYTOPLASMIC"/>
    <property type="match status" value="1"/>
</dbReference>
<dbReference type="Pfam" id="PF03009">
    <property type="entry name" value="GDPD"/>
    <property type="match status" value="1"/>
</dbReference>
<organism evidence="2 3">
    <name type="scientific">Luteococcus sanguinis</name>
    <dbReference type="NCBI Taxonomy" id="174038"/>
    <lineage>
        <taxon>Bacteria</taxon>
        <taxon>Bacillati</taxon>
        <taxon>Actinomycetota</taxon>
        <taxon>Actinomycetes</taxon>
        <taxon>Propionibacteriales</taxon>
        <taxon>Propionibacteriaceae</taxon>
        <taxon>Luteococcus</taxon>
    </lineage>
</organism>
<dbReference type="PROSITE" id="PS51704">
    <property type="entry name" value="GP_PDE"/>
    <property type="match status" value="1"/>
</dbReference>
<reference evidence="3" key="1">
    <citation type="journal article" date="2019" name="Int. J. Syst. Evol. Microbiol.">
        <title>The Global Catalogue of Microorganisms (GCM) 10K type strain sequencing project: providing services to taxonomists for standard genome sequencing and annotation.</title>
        <authorList>
            <consortium name="The Broad Institute Genomics Platform"/>
            <consortium name="The Broad Institute Genome Sequencing Center for Infectious Disease"/>
            <person name="Wu L."/>
            <person name="Ma J."/>
        </authorList>
    </citation>
    <scope>NUCLEOTIDE SEQUENCE [LARGE SCALE GENOMIC DNA]</scope>
    <source>
        <strain evidence="3">CGMCC 1.15277</strain>
    </source>
</reference>
<evidence type="ECO:0000313" key="3">
    <source>
        <dbReference type="Proteomes" id="UP001596266"/>
    </source>
</evidence>
<evidence type="ECO:0000313" key="2">
    <source>
        <dbReference type="EMBL" id="MFC6396792.1"/>
    </source>
</evidence>
<comment type="caution">
    <text evidence="2">The sequence shown here is derived from an EMBL/GenBank/DDBJ whole genome shotgun (WGS) entry which is preliminary data.</text>
</comment>
<name>A0ABW1X3U4_9ACTN</name>
<proteinExistence type="predicted"/>
<dbReference type="Proteomes" id="UP001596266">
    <property type="component" value="Unassembled WGS sequence"/>
</dbReference>